<dbReference type="PANTHER" id="PTHR20883">
    <property type="entry name" value="PHYTANOYL-COA DIOXYGENASE DOMAIN CONTAINING 1"/>
    <property type="match status" value="1"/>
</dbReference>
<comment type="cofactor">
    <cofactor evidence="1">
        <name>Fe cation</name>
        <dbReference type="ChEBI" id="CHEBI:24875"/>
    </cofactor>
</comment>
<organism evidence="5 6">
    <name type="scientific">Lachnellula suecica</name>
    <dbReference type="NCBI Taxonomy" id="602035"/>
    <lineage>
        <taxon>Eukaryota</taxon>
        <taxon>Fungi</taxon>
        <taxon>Dikarya</taxon>
        <taxon>Ascomycota</taxon>
        <taxon>Pezizomycotina</taxon>
        <taxon>Leotiomycetes</taxon>
        <taxon>Helotiales</taxon>
        <taxon>Lachnaceae</taxon>
        <taxon>Lachnellula</taxon>
    </lineage>
</organism>
<dbReference type="SUPFAM" id="SSF51197">
    <property type="entry name" value="Clavaminate synthase-like"/>
    <property type="match status" value="1"/>
</dbReference>
<evidence type="ECO:0008006" key="7">
    <source>
        <dbReference type="Google" id="ProtNLM"/>
    </source>
</evidence>
<proteinExistence type="inferred from homology"/>
<name>A0A8T9C5J0_9HELO</name>
<protein>
    <recommendedName>
        <fullName evidence="7">Dioxygenase</fullName>
    </recommendedName>
</protein>
<dbReference type="OrthoDB" id="445007at2759"/>
<comment type="similarity">
    <text evidence="2">Belongs to the PhyH family.</text>
</comment>
<reference evidence="5 6" key="1">
    <citation type="submission" date="2018-05" db="EMBL/GenBank/DDBJ databases">
        <title>Genome sequencing and assembly of the regulated plant pathogen Lachnellula willkommii and related sister species for the development of diagnostic species identification markers.</title>
        <authorList>
            <person name="Giroux E."/>
            <person name="Bilodeau G."/>
        </authorList>
    </citation>
    <scope>NUCLEOTIDE SEQUENCE [LARGE SCALE GENOMIC DNA]</scope>
    <source>
        <strain evidence="5 6">CBS 268.59</strain>
    </source>
</reference>
<evidence type="ECO:0000313" key="5">
    <source>
        <dbReference type="EMBL" id="TVY73607.1"/>
    </source>
</evidence>
<evidence type="ECO:0000256" key="4">
    <source>
        <dbReference type="ARBA" id="ARBA00023004"/>
    </source>
</evidence>
<evidence type="ECO:0000256" key="3">
    <source>
        <dbReference type="ARBA" id="ARBA00022723"/>
    </source>
</evidence>
<dbReference type="InterPro" id="IPR008775">
    <property type="entry name" value="Phytyl_CoA_dOase-like"/>
</dbReference>
<dbReference type="PANTHER" id="PTHR20883:SF15">
    <property type="entry name" value="PHYTANOYL-COA DIOXYGENASE DOMAIN-CONTAINING PROTEIN 1"/>
    <property type="match status" value="1"/>
</dbReference>
<accession>A0A8T9C5J0</accession>
<evidence type="ECO:0000313" key="6">
    <source>
        <dbReference type="Proteomes" id="UP000469558"/>
    </source>
</evidence>
<dbReference type="GO" id="GO:0046872">
    <property type="term" value="F:metal ion binding"/>
    <property type="evidence" value="ECO:0007669"/>
    <property type="project" value="UniProtKB-KW"/>
</dbReference>
<dbReference type="AlphaFoldDB" id="A0A8T9C5J0"/>
<gene>
    <name evidence="5" type="ORF">LSUE1_G005251</name>
</gene>
<comment type="caution">
    <text evidence="5">The sequence shown here is derived from an EMBL/GenBank/DDBJ whole genome shotgun (WGS) entry which is preliminary data.</text>
</comment>
<dbReference type="Pfam" id="PF05721">
    <property type="entry name" value="PhyH"/>
    <property type="match status" value="1"/>
</dbReference>
<dbReference type="EMBL" id="QGMK01001031">
    <property type="protein sequence ID" value="TVY73607.1"/>
    <property type="molecule type" value="Genomic_DNA"/>
</dbReference>
<evidence type="ECO:0000256" key="1">
    <source>
        <dbReference type="ARBA" id="ARBA00001962"/>
    </source>
</evidence>
<sequence>MSLFSSIPYNHLWSANINTSHPRPATIENSIQLGNGTTFIPGKKDPSIEPLIAHVLKHGYVILPSIFTPAQVEAANNEVDRLQSADTSGPASKGGRNAFEGFETKRVYALADKSRTFDCFPIDETVLKLNDYFLQPNYLLNSFHTVAIGPGSREQSIHTDDGLIPMPRPRPLFGIGTMISLDDFTAMNGATILIPGSHLWGDDRKPTREEMIPVIMPAGSMCYFLNTLWHSGGANTTDTQRRSLTVQYCQPYIRPYENMTVATGWEDLDSVPKKLLQLMGFSTLDFMGHVDGRSPRAGVEMRKQRLMEWALKEKERVGSKL</sequence>
<evidence type="ECO:0000256" key="2">
    <source>
        <dbReference type="ARBA" id="ARBA00005830"/>
    </source>
</evidence>
<keyword evidence="6" id="KW-1185">Reference proteome</keyword>
<keyword evidence="3" id="KW-0479">Metal-binding</keyword>
<dbReference type="Gene3D" id="2.60.120.620">
    <property type="entry name" value="q2cbj1_9rhob like domain"/>
    <property type="match status" value="1"/>
</dbReference>
<dbReference type="Proteomes" id="UP000469558">
    <property type="component" value="Unassembled WGS sequence"/>
</dbReference>
<keyword evidence="4" id="KW-0408">Iron</keyword>